<dbReference type="Proteomes" id="UP000187203">
    <property type="component" value="Unassembled WGS sequence"/>
</dbReference>
<evidence type="ECO:0000313" key="2">
    <source>
        <dbReference type="Proteomes" id="UP000187203"/>
    </source>
</evidence>
<proteinExistence type="predicted"/>
<accession>A0A1R3I5V1</accession>
<dbReference type="AlphaFoldDB" id="A0A1R3I5V1"/>
<dbReference type="EMBL" id="AWUE01018851">
    <property type="protein sequence ID" value="OMO77944.1"/>
    <property type="molecule type" value="Genomic_DNA"/>
</dbReference>
<keyword evidence="2" id="KW-1185">Reference proteome</keyword>
<comment type="caution">
    <text evidence="1">The sequence shown here is derived from an EMBL/GenBank/DDBJ whole genome shotgun (WGS) entry which is preliminary data.</text>
</comment>
<name>A0A1R3I5V1_9ROSI</name>
<gene>
    <name evidence="1" type="ORF">COLO4_24929</name>
</gene>
<sequence>MRELSAEEADLLARSTKKIKASRIEHGGRGGDLSDRPPKLSFKDSLIGARNPVMDRYNKFGSMGFE</sequence>
<organism evidence="1 2">
    <name type="scientific">Corchorus olitorius</name>
    <dbReference type="NCBI Taxonomy" id="93759"/>
    <lineage>
        <taxon>Eukaryota</taxon>
        <taxon>Viridiplantae</taxon>
        <taxon>Streptophyta</taxon>
        <taxon>Embryophyta</taxon>
        <taxon>Tracheophyta</taxon>
        <taxon>Spermatophyta</taxon>
        <taxon>Magnoliopsida</taxon>
        <taxon>eudicotyledons</taxon>
        <taxon>Gunneridae</taxon>
        <taxon>Pentapetalae</taxon>
        <taxon>rosids</taxon>
        <taxon>malvids</taxon>
        <taxon>Malvales</taxon>
        <taxon>Malvaceae</taxon>
        <taxon>Grewioideae</taxon>
        <taxon>Apeibeae</taxon>
        <taxon>Corchorus</taxon>
    </lineage>
</organism>
<reference evidence="2" key="1">
    <citation type="submission" date="2013-09" db="EMBL/GenBank/DDBJ databases">
        <title>Corchorus olitorius genome sequencing.</title>
        <authorList>
            <person name="Alam M."/>
            <person name="Haque M.S."/>
            <person name="Islam M.S."/>
            <person name="Emdad E.M."/>
            <person name="Islam M.M."/>
            <person name="Ahmed B."/>
            <person name="Halim A."/>
            <person name="Hossen Q.M.M."/>
            <person name="Hossain M.Z."/>
            <person name="Ahmed R."/>
            <person name="Khan M.M."/>
            <person name="Islam R."/>
            <person name="Rashid M.M."/>
            <person name="Khan S.A."/>
            <person name="Rahman M.S."/>
            <person name="Alam M."/>
            <person name="Yahiya A.S."/>
            <person name="Khan M.S."/>
            <person name="Azam M.S."/>
            <person name="Haque T."/>
            <person name="Lashkar M.Z.H."/>
            <person name="Akhand A.I."/>
            <person name="Morshed G."/>
            <person name="Roy S."/>
            <person name="Uddin K.S."/>
            <person name="Rabeya T."/>
            <person name="Hossain A.S."/>
            <person name="Chowdhury A."/>
            <person name="Snigdha A.R."/>
            <person name="Mortoza M.S."/>
            <person name="Matin S.A."/>
            <person name="Hoque S.M.E."/>
            <person name="Islam M.K."/>
            <person name="Roy D.K."/>
            <person name="Haider R."/>
            <person name="Moosa M.M."/>
            <person name="Elias S.M."/>
            <person name="Hasan A.M."/>
            <person name="Jahan S."/>
            <person name="Shafiuddin M."/>
            <person name="Mahmood N."/>
            <person name="Shommy N.S."/>
        </authorList>
    </citation>
    <scope>NUCLEOTIDE SEQUENCE [LARGE SCALE GENOMIC DNA]</scope>
    <source>
        <strain evidence="2">cv. O-4</strain>
    </source>
</reference>
<evidence type="ECO:0000313" key="1">
    <source>
        <dbReference type="EMBL" id="OMO77944.1"/>
    </source>
</evidence>
<protein>
    <submittedName>
        <fullName evidence="1">Uncharacterized protein</fullName>
    </submittedName>
</protein>